<dbReference type="EMBL" id="GU574704">
    <property type="protein sequence ID" value="ADH43025.1"/>
    <property type="molecule type" value="Genomic_DNA"/>
</dbReference>
<reference evidence="1" key="1">
    <citation type="submission" date="2010-01" db="EMBL/GenBank/DDBJ databases">
        <title>Genome fragments of uncultured bacteria from the North Pacific Subtropical Gyre.</title>
        <authorList>
            <person name="Pham V.D."/>
            <person name="DeLong E.F."/>
        </authorList>
    </citation>
    <scope>NUCLEOTIDE SEQUENCE</scope>
</reference>
<sequence>MEGNHVGAVAQQLVDDHVFALIPRQTFLWGAGERCIPWISGRGGAVGEHVPLQEAQRVFPWLSDLRYLTIPKAQR</sequence>
<protein>
    <submittedName>
        <fullName evidence="1">Uncharacterized protein</fullName>
    </submittedName>
</protein>
<organism evidence="1">
    <name type="scientific">uncultured SAR11 cluster alpha proteobacterium H17925_45G17</name>
    <dbReference type="NCBI Taxonomy" id="715038"/>
    <lineage>
        <taxon>Bacteria</taxon>
        <taxon>Pseudomonadati</taxon>
        <taxon>Pseudomonadota</taxon>
        <taxon>Alphaproteobacteria</taxon>
        <taxon>Candidatus Pelagibacterales</taxon>
        <taxon>environmental samples</taxon>
    </lineage>
</organism>
<name>E7CA41_9PROT</name>
<dbReference type="AlphaFoldDB" id="E7CA41"/>
<proteinExistence type="predicted"/>
<evidence type="ECO:0000313" key="1">
    <source>
        <dbReference type="EMBL" id="ADH43025.1"/>
    </source>
</evidence>
<accession>E7CA41</accession>